<dbReference type="EMBL" id="AC011239">
    <property type="protein sequence ID" value="AAY14851.1"/>
    <property type="molecule type" value="Genomic_DNA"/>
</dbReference>
<gene>
    <name evidence="1" type="primary">FLJ14126</name>
</gene>
<protein>
    <submittedName>
        <fullName evidence="1">Uncharacterized protein FLJ14126</fullName>
    </submittedName>
</protein>
<accession>Q53T85</accession>
<reference evidence="1" key="1">
    <citation type="submission" date="1999-10" db="EMBL/GenBank/DDBJ databases">
        <title>The sequence of Homo sapiens BAC clone RP11-414D15.</title>
        <authorList>
            <person name="Marquis C."/>
            <person name="Drone K."/>
            <person name="Scherger E."/>
        </authorList>
    </citation>
    <scope>NUCLEOTIDE SEQUENCE</scope>
</reference>
<dbReference type="AlphaFoldDB" id="Q53T85"/>
<evidence type="ECO:0000313" key="1">
    <source>
        <dbReference type="EMBL" id="AAY14851.1"/>
    </source>
</evidence>
<sequence length="153" mass="16819">MGTQTRGDPNLLSWRQGLLQGKFPEASLPCRVARPECDSGGEKQWLSEEAENLCSLLPGTPLGSHTVERGCNTPSRQEGLLYCPGRECRSGGWDLSIHTLLPGPVWDLAQAPSPSDASDSEESNFLPLSLQDWRAWKYSEGCGVDRSFRQGTR</sequence>
<name>Q53T85_HUMAN</name>
<organism evidence="1">
    <name type="scientific">Homo sapiens</name>
    <name type="common">Human</name>
    <dbReference type="NCBI Taxonomy" id="9606"/>
    <lineage>
        <taxon>Eukaryota</taxon>
        <taxon>Metazoa</taxon>
        <taxon>Chordata</taxon>
        <taxon>Craniata</taxon>
        <taxon>Vertebrata</taxon>
        <taxon>Euteleostomi</taxon>
        <taxon>Mammalia</taxon>
        <taxon>Eutheria</taxon>
        <taxon>Euarchontoglires</taxon>
        <taxon>Primates</taxon>
        <taxon>Haplorrhini</taxon>
        <taxon>Catarrhini</taxon>
        <taxon>Hominidae</taxon>
        <taxon>Homo</taxon>
    </lineage>
</organism>
<reference evidence="1" key="2">
    <citation type="submission" date="2000-09" db="EMBL/GenBank/DDBJ databases">
        <authorList>
            <person name="Waterston R.H."/>
        </authorList>
    </citation>
    <scope>NUCLEOTIDE SEQUENCE</scope>
</reference>
<reference evidence="1" key="3">
    <citation type="submission" date="2000-11" db="EMBL/GenBank/DDBJ databases">
        <authorList>
            <person name="Waterston R."/>
        </authorList>
    </citation>
    <scope>NUCLEOTIDE SEQUENCE</scope>
</reference>
<proteinExistence type="predicted"/>
<reference evidence="1" key="4">
    <citation type="submission" date="2005-04" db="EMBL/GenBank/DDBJ databases">
        <authorList>
            <person name="Wilson R.K."/>
        </authorList>
    </citation>
    <scope>NUCLEOTIDE SEQUENCE</scope>
</reference>